<gene>
    <name evidence="13" type="ORF">IPK02_08825</name>
</gene>
<evidence type="ECO:0000256" key="7">
    <source>
        <dbReference type="ARBA" id="ARBA00022989"/>
    </source>
</evidence>
<comment type="caution">
    <text evidence="13">The sequence shown here is derived from an EMBL/GenBank/DDBJ whole genome shotgun (WGS) entry which is preliminary data.</text>
</comment>
<feature type="transmembrane region" description="Helical" evidence="10">
    <location>
        <begin position="121"/>
        <end position="142"/>
    </location>
</feature>
<dbReference type="Pfam" id="PF01578">
    <property type="entry name" value="Cytochrom_C_asm"/>
    <property type="match status" value="1"/>
</dbReference>
<feature type="domain" description="Cytochrome c-type biogenesis protein CcmF C-terminal" evidence="12">
    <location>
        <begin position="315"/>
        <end position="643"/>
    </location>
</feature>
<keyword evidence="3" id="KW-1003">Cell membrane</keyword>
<keyword evidence="8 10" id="KW-0472">Membrane</keyword>
<evidence type="ECO:0000256" key="9">
    <source>
        <dbReference type="ARBA" id="ARBA00037230"/>
    </source>
</evidence>
<dbReference type="PANTHER" id="PTHR43653:SF1">
    <property type="entry name" value="CYTOCHROME C-TYPE BIOGENESIS PROTEIN CCMF"/>
    <property type="match status" value="1"/>
</dbReference>
<evidence type="ECO:0000256" key="6">
    <source>
        <dbReference type="ARBA" id="ARBA00022748"/>
    </source>
</evidence>
<dbReference type="AlphaFoldDB" id="A0A935T6R8"/>
<evidence type="ECO:0000256" key="2">
    <source>
        <dbReference type="ARBA" id="ARBA00009186"/>
    </source>
</evidence>
<comment type="similarity">
    <text evidence="2">Belongs to the CcmF/CycK/Ccl1/NrfE/CcsA family.</text>
</comment>
<dbReference type="NCBIfam" id="TIGR00353">
    <property type="entry name" value="nrfE"/>
    <property type="match status" value="1"/>
</dbReference>
<organism evidence="13 14">
    <name type="scientific">Candidatus Accumulibacter affinis</name>
    <dbReference type="NCBI Taxonomy" id="2954384"/>
    <lineage>
        <taxon>Bacteria</taxon>
        <taxon>Pseudomonadati</taxon>
        <taxon>Pseudomonadota</taxon>
        <taxon>Betaproteobacteria</taxon>
        <taxon>Candidatus Accumulibacter</taxon>
    </lineage>
</organism>
<dbReference type="Proteomes" id="UP000706151">
    <property type="component" value="Unassembled WGS sequence"/>
</dbReference>
<accession>A0A935T6R8</accession>
<feature type="transmembrane region" description="Helical" evidence="10">
    <location>
        <begin position="42"/>
        <end position="62"/>
    </location>
</feature>
<dbReference type="GO" id="GO:0016829">
    <property type="term" value="F:lyase activity"/>
    <property type="evidence" value="ECO:0007669"/>
    <property type="project" value="UniProtKB-KW"/>
</dbReference>
<dbReference type="GO" id="GO:0017004">
    <property type="term" value="P:cytochrome complex assembly"/>
    <property type="evidence" value="ECO:0007669"/>
    <property type="project" value="UniProtKB-KW"/>
</dbReference>
<evidence type="ECO:0000259" key="12">
    <source>
        <dbReference type="Pfam" id="PF16327"/>
    </source>
</evidence>
<dbReference type="PRINTS" id="PR01410">
    <property type="entry name" value="CCBIOGENESIS"/>
</dbReference>
<feature type="transmembrane region" description="Helical" evidence="10">
    <location>
        <begin position="624"/>
        <end position="641"/>
    </location>
</feature>
<feature type="transmembrane region" description="Helical" evidence="10">
    <location>
        <begin position="449"/>
        <end position="469"/>
    </location>
</feature>
<evidence type="ECO:0000313" key="13">
    <source>
        <dbReference type="EMBL" id="MBK7954038.1"/>
    </source>
</evidence>
<comment type="subcellular location">
    <subcellularLocation>
        <location evidence="1">Cell inner membrane</location>
        <topology evidence="1">Multi-pass membrane protein</topology>
    </subcellularLocation>
</comment>
<evidence type="ECO:0000256" key="3">
    <source>
        <dbReference type="ARBA" id="ARBA00022475"/>
    </source>
</evidence>
<feature type="transmembrane region" description="Helical" evidence="10">
    <location>
        <begin position="209"/>
        <end position="229"/>
    </location>
</feature>
<name>A0A935T6R8_9PROT</name>
<dbReference type="InterPro" id="IPR002541">
    <property type="entry name" value="Cyt_c_assembly"/>
</dbReference>
<dbReference type="InterPro" id="IPR003567">
    <property type="entry name" value="Cyt_c_biogenesis"/>
</dbReference>
<keyword evidence="7 10" id="KW-1133">Transmembrane helix</keyword>
<dbReference type="GO" id="GO:0005886">
    <property type="term" value="C:plasma membrane"/>
    <property type="evidence" value="ECO:0007669"/>
    <property type="project" value="UniProtKB-SubCell"/>
</dbReference>
<feature type="domain" description="Cytochrome c assembly protein" evidence="11">
    <location>
        <begin position="89"/>
        <end position="295"/>
    </location>
</feature>
<evidence type="ECO:0000256" key="1">
    <source>
        <dbReference type="ARBA" id="ARBA00004429"/>
    </source>
</evidence>
<dbReference type="InterPro" id="IPR003568">
    <property type="entry name" value="Cyt_c_biogenesis_CcmF"/>
</dbReference>
<dbReference type="PRINTS" id="PR01411">
    <property type="entry name" value="CCMFBIOGNSIS"/>
</dbReference>
<feature type="transmembrane region" description="Helical" evidence="10">
    <location>
        <begin position="490"/>
        <end position="515"/>
    </location>
</feature>
<dbReference type="GO" id="GO:0020037">
    <property type="term" value="F:heme binding"/>
    <property type="evidence" value="ECO:0007669"/>
    <property type="project" value="InterPro"/>
</dbReference>
<reference evidence="13 14" key="1">
    <citation type="submission" date="2020-10" db="EMBL/GenBank/DDBJ databases">
        <title>Connecting structure to function with the recovery of over 1000 high-quality activated sludge metagenome-assembled genomes encoding full-length rRNA genes using long-read sequencing.</title>
        <authorList>
            <person name="Singleton C.M."/>
            <person name="Petriglieri F."/>
            <person name="Kristensen J.M."/>
            <person name="Kirkegaard R.H."/>
            <person name="Michaelsen T.Y."/>
            <person name="Andersen M.H."/>
            <person name="Karst S.M."/>
            <person name="Dueholm M.S."/>
            <person name="Nielsen P.H."/>
            <person name="Albertsen M."/>
        </authorList>
    </citation>
    <scope>NUCLEOTIDE SEQUENCE [LARGE SCALE GENOMIC DNA]</scope>
    <source>
        <strain evidence="13">Fred_18-Q3-R57-64_BAT3C.720</strain>
    </source>
</reference>
<evidence type="ECO:0000259" key="11">
    <source>
        <dbReference type="Pfam" id="PF01578"/>
    </source>
</evidence>
<dbReference type="GO" id="GO:0015232">
    <property type="term" value="F:heme transmembrane transporter activity"/>
    <property type="evidence" value="ECO:0007669"/>
    <property type="project" value="InterPro"/>
</dbReference>
<dbReference type="InterPro" id="IPR032523">
    <property type="entry name" value="CcmF_C"/>
</dbReference>
<feature type="transmembrane region" description="Helical" evidence="10">
    <location>
        <begin position="352"/>
        <end position="373"/>
    </location>
</feature>
<feature type="transmembrane region" description="Helical" evidence="10">
    <location>
        <begin position="425"/>
        <end position="443"/>
    </location>
</feature>
<feature type="transmembrane region" description="Helical" evidence="10">
    <location>
        <begin position="6"/>
        <end position="30"/>
    </location>
</feature>
<keyword evidence="5 10" id="KW-0812">Transmembrane</keyword>
<feature type="transmembrane region" description="Helical" evidence="10">
    <location>
        <begin position="249"/>
        <end position="265"/>
    </location>
</feature>
<evidence type="ECO:0000256" key="4">
    <source>
        <dbReference type="ARBA" id="ARBA00022519"/>
    </source>
</evidence>
<proteinExistence type="inferred from homology"/>
<comment type="function">
    <text evidence="9">Required for the biogenesis of c-type cytochromes. Possible subunit of a heme lyase.</text>
</comment>
<dbReference type="Pfam" id="PF16327">
    <property type="entry name" value="CcmF_C"/>
    <property type="match status" value="1"/>
</dbReference>
<dbReference type="EMBL" id="JADJOT010000008">
    <property type="protein sequence ID" value="MBK7954038.1"/>
    <property type="molecule type" value="Genomic_DNA"/>
</dbReference>
<evidence type="ECO:0000256" key="5">
    <source>
        <dbReference type="ARBA" id="ARBA00022692"/>
    </source>
</evidence>
<evidence type="ECO:0000313" key="14">
    <source>
        <dbReference type="Proteomes" id="UP000706151"/>
    </source>
</evidence>
<feature type="transmembrane region" description="Helical" evidence="10">
    <location>
        <begin position="177"/>
        <end position="197"/>
    </location>
</feature>
<evidence type="ECO:0000256" key="8">
    <source>
        <dbReference type="ARBA" id="ARBA00023136"/>
    </source>
</evidence>
<evidence type="ECO:0000256" key="10">
    <source>
        <dbReference type="SAM" id="Phobius"/>
    </source>
</evidence>
<protein>
    <submittedName>
        <fullName evidence="13">Heme lyase CcmF/NrfE family subunit</fullName>
    </submittedName>
</protein>
<keyword evidence="4" id="KW-0997">Cell inner membrane</keyword>
<keyword evidence="13" id="KW-0456">Lyase</keyword>
<dbReference type="NCBIfam" id="NF007691">
    <property type="entry name" value="PRK10369.1"/>
    <property type="match status" value="1"/>
</dbReference>
<sequence length="667" mass="72358">MIPEVGNFALVLALCVALTQGTLPLLGAHLNRQQWVALARPAAVAQALLLAIAFGCLTTAFVQNDFSVVYVAQHSNTLLPLQYRVAAVWGGHEGSLLLWVVMLVLWTLAVALRSTQLPEAMVARVLGVLGLVSAGFLLFILFTSNPFERLLPGAAEGRDLNPLLQDPGLIIHPPMLYMGYVGFSVAFAFAIAALLSGQLDAAWARWSRPWTTAAWVFLTIGIALGSWWAYYELGWGGWWFWDPVENASFMPWLIGTALVHSLAVTEKRGSFKNWTVLLAISAFSLSLLGTFLVRSGVLTSVHAFATDPRRGIFILVFLGTVIGSSLALFAWRAPKVGLGGRFGLLSRESLLLTNNVLLVVACASVLLGTLYPLLIDALGAGKLSVGPPYFDAVFVPLMLPAVFLMGVAPCARWKHASVRELARTLRWAFVAAAVVGVGAPFLFGEWKPLVALSLLLAAWIVFSALLNLFERVQSTRAGQPFLAAVRRQPRSFFGMHLAHVGISVFIVGVTMVGAYQAEKDVKMEPGDTVSVGGYSFRFNGVREEKGPNYRALVGDIDLLKNGAAVRKMFPEKRFYVASSMPMTEAAIDTGFLRDVYVSLGEPIDKARPDAAWAVRVYYKPFVDWIWGGCVLMAMGGLLAISDRRYRIKARSAAPAPAVTTASLAQNA</sequence>
<keyword evidence="6" id="KW-0201">Cytochrome c-type biogenesis</keyword>
<feature type="transmembrane region" description="Helical" evidence="10">
    <location>
        <begin position="312"/>
        <end position="331"/>
    </location>
</feature>
<dbReference type="PANTHER" id="PTHR43653">
    <property type="entry name" value="CYTOCHROME C ASSEMBLY PROTEIN-RELATED"/>
    <property type="match status" value="1"/>
</dbReference>
<feature type="transmembrane region" description="Helical" evidence="10">
    <location>
        <begin position="274"/>
        <end position="292"/>
    </location>
</feature>
<feature type="transmembrane region" description="Helical" evidence="10">
    <location>
        <begin position="393"/>
        <end position="413"/>
    </location>
</feature>
<feature type="transmembrane region" description="Helical" evidence="10">
    <location>
        <begin position="96"/>
        <end position="114"/>
    </location>
</feature>